<evidence type="ECO:0000313" key="2">
    <source>
        <dbReference type="Proteomes" id="UP000058925"/>
    </source>
</evidence>
<evidence type="ECO:0000313" key="1">
    <source>
        <dbReference type="EMBL" id="ALI35896.1"/>
    </source>
</evidence>
<gene>
    <name evidence="1" type="ORF">NMY3_01693</name>
</gene>
<proteinExistence type="predicted"/>
<protein>
    <submittedName>
        <fullName evidence="1">Uncharacterized protein</fullName>
    </submittedName>
</protein>
<keyword evidence="2" id="KW-1185">Reference proteome</keyword>
<organism evidence="1 2">
    <name type="scientific">Candidatus Nitrosocosmicus oleophilus</name>
    <dbReference type="NCBI Taxonomy" id="1353260"/>
    <lineage>
        <taxon>Archaea</taxon>
        <taxon>Nitrososphaerota</taxon>
        <taxon>Nitrososphaeria</taxon>
        <taxon>Nitrososphaerales</taxon>
        <taxon>Nitrososphaeraceae</taxon>
        <taxon>Candidatus Nitrosocosmicus</taxon>
    </lineage>
</organism>
<accession>A0A654LZN9</accession>
<dbReference type="KEGG" id="taa:NMY3_01693"/>
<dbReference type="AlphaFoldDB" id="A0A654LZN9"/>
<dbReference type="EMBL" id="CP012850">
    <property type="protein sequence ID" value="ALI35896.1"/>
    <property type="molecule type" value="Genomic_DNA"/>
</dbReference>
<sequence length="75" mass="9093">MDKPCLQNHLYFKTTKLWPFLKVNGLPVCYDDYGLMNKQKRRTRRSKDYLQGLENHQYNTIYTYFLEQVSLKTVP</sequence>
<dbReference type="Proteomes" id="UP000058925">
    <property type="component" value="Chromosome"/>
</dbReference>
<name>A0A654LZN9_9ARCH</name>
<reference evidence="2" key="1">
    <citation type="submission" date="2015-10" db="EMBL/GenBank/DDBJ databases">
        <title>Niche specialization of a soil ammonia-oxidizing archaeon, Candidatus Nitrosocosmicus oleophilus.</title>
        <authorList>
            <person name="Jung M.-Y."/>
            <person name="Rhee S.-K."/>
        </authorList>
    </citation>
    <scope>NUCLEOTIDE SEQUENCE [LARGE SCALE GENOMIC DNA]</scope>
    <source>
        <strain evidence="2">MY3</strain>
    </source>
</reference>